<keyword evidence="3" id="KW-0378">Hydrolase</keyword>
<accession>A0A9N8ECL6</accession>
<dbReference type="PANTHER" id="PTHR33418:SF1">
    <property type="entry name" value="HELICASE-ASSOCIATED DOMAIN-CONTAINING PROTEIN"/>
    <property type="match status" value="1"/>
</dbReference>
<evidence type="ECO:0000259" key="2">
    <source>
        <dbReference type="Pfam" id="PF03457"/>
    </source>
</evidence>
<dbReference type="Pfam" id="PF03457">
    <property type="entry name" value="HA"/>
    <property type="match status" value="1"/>
</dbReference>
<dbReference type="EMBL" id="CAICTM010000807">
    <property type="protein sequence ID" value="CAB9516796.1"/>
    <property type="molecule type" value="Genomic_DNA"/>
</dbReference>
<feature type="compositionally biased region" description="Acidic residues" evidence="1">
    <location>
        <begin position="195"/>
        <end position="204"/>
    </location>
</feature>
<dbReference type="Proteomes" id="UP001153069">
    <property type="component" value="Unassembled WGS sequence"/>
</dbReference>
<keyword evidence="3" id="KW-0067">ATP-binding</keyword>
<feature type="region of interest" description="Disordered" evidence="1">
    <location>
        <begin position="101"/>
        <end position="217"/>
    </location>
</feature>
<feature type="compositionally biased region" description="Acidic residues" evidence="1">
    <location>
        <begin position="159"/>
        <end position="171"/>
    </location>
</feature>
<gene>
    <name evidence="3" type="ORF">SEMRO_808_G205350.1</name>
</gene>
<dbReference type="OrthoDB" id="498381at2759"/>
<dbReference type="GO" id="GO:0004386">
    <property type="term" value="F:helicase activity"/>
    <property type="evidence" value="ECO:0007669"/>
    <property type="project" value="UniProtKB-KW"/>
</dbReference>
<dbReference type="AlphaFoldDB" id="A0A9N8ECL6"/>
<dbReference type="InterPro" id="IPR005114">
    <property type="entry name" value="Helicase_assoc"/>
</dbReference>
<name>A0A9N8ECL6_9STRA</name>
<sequence>MTFTADNDGWNAKLEKLKAFKESHGHCAVPITGSTCGLGKWWHSSFVLLRQFKEQNGHCRVPRTSERQLGMWVRQQRETHRQGKMIKERFRRLEELGFVWNPPNGKRITQQALEEEDDEEEEDEEEESDEEEKEQERSQIETRSMKRPATKDTTAAWLEEQEDDEEEESDEETKKPAARLNPAFAKKPKTVPLKEEEEEEEDNNEETKKPAAREKSSIEVFEICSDKEEEADEPVAPSSLAASSSLAVAGMAAAGMPDNNLAGIQQRLERIEFALGFPPDKYSGELLYRRINLLEQECGLLPQGQVSFFQQLDALETIIGL</sequence>
<reference evidence="3" key="1">
    <citation type="submission" date="2020-06" db="EMBL/GenBank/DDBJ databases">
        <authorList>
            <consortium name="Plant Systems Biology data submission"/>
        </authorList>
    </citation>
    <scope>NUCLEOTIDE SEQUENCE</scope>
    <source>
        <strain evidence="3">D6</strain>
    </source>
</reference>
<evidence type="ECO:0000313" key="4">
    <source>
        <dbReference type="Proteomes" id="UP001153069"/>
    </source>
</evidence>
<feature type="domain" description="Helicase-associated" evidence="2">
    <location>
        <begin position="42"/>
        <end position="98"/>
    </location>
</feature>
<proteinExistence type="predicted"/>
<feature type="compositionally biased region" description="Basic and acidic residues" evidence="1">
    <location>
        <begin position="134"/>
        <end position="144"/>
    </location>
</feature>
<feature type="compositionally biased region" description="Acidic residues" evidence="1">
    <location>
        <begin position="113"/>
        <end position="133"/>
    </location>
</feature>
<keyword evidence="3" id="KW-0347">Helicase</keyword>
<keyword evidence="3" id="KW-0547">Nucleotide-binding</keyword>
<dbReference type="Gene3D" id="6.10.140.530">
    <property type="match status" value="1"/>
</dbReference>
<evidence type="ECO:0000256" key="1">
    <source>
        <dbReference type="SAM" id="MobiDB-lite"/>
    </source>
</evidence>
<dbReference type="PANTHER" id="PTHR33418">
    <property type="entry name" value="HELICASE-ASSOCIATED"/>
    <property type="match status" value="1"/>
</dbReference>
<organism evidence="3 4">
    <name type="scientific">Seminavis robusta</name>
    <dbReference type="NCBI Taxonomy" id="568900"/>
    <lineage>
        <taxon>Eukaryota</taxon>
        <taxon>Sar</taxon>
        <taxon>Stramenopiles</taxon>
        <taxon>Ochrophyta</taxon>
        <taxon>Bacillariophyta</taxon>
        <taxon>Bacillariophyceae</taxon>
        <taxon>Bacillariophycidae</taxon>
        <taxon>Naviculales</taxon>
        <taxon>Naviculaceae</taxon>
        <taxon>Seminavis</taxon>
    </lineage>
</organism>
<keyword evidence="4" id="KW-1185">Reference proteome</keyword>
<comment type="caution">
    <text evidence="3">The sequence shown here is derived from an EMBL/GenBank/DDBJ whole genome shotgun (WGS) entry which is preliminary data.</text>
</comment>
<evidence type="ECO:0000313" key="3">
    <source>
        <dbReference type="EMBL" id="CAB9516796.1"/>
    </source>
</evidence>
<protein>
    <submittedName>
        <fullName evidence="3">Helicase</fullName>
    </submittedName>
</protein>
<feature type="compositionally biased region" description="Basic and acidic residues" evidence="1">
    <location>
        <begin position="205"/>
        <end position="217"/>
    </location>
</feature>